<dbReference type="InterPro" id="IPR029510">
    <property type="entry name" value="Ald_DH_CS_GLU"/>
</dbReference>
<dbReference type="EMBL" id="JACGCM010000674">
    <property type="protein sequence ID" value="KAF6168843.1"/>
    <property type="molecule type" value="Genomic_DNA"/>
</dbReference>
<dbReference type="PANTHER" id="PTHR31110:SF3">
    <property type="entry name" value="PORTAL PROTEIN"/>
    <property type="match status" value="1"/>
</dbReference>
<feature type="active site" evidence="3">
    <location>
        <position position="16"/>
    </location>
</feature>
<evidence type="ECO:0000259" key="6">
    <source>
        <dbReference type="Pfam" id="PF17832"/>
    </source>
</evidence>
<dbReference type="Gene3D" id="3.40.309.10">
    <property type="entry name" value="Aldehyde Dehydrogenase, Chain A, domain 2"/>
    <property type="match status" value="1"/>
</dbReference>
<dbReference type="InterPro" id="IPR016163">
    <property type="entry name" value="Ald_DH_C"/>
</dbReference>
<dbReference type="Pfam" id="PF00171">
    <property type="entry name" value="Aldedh"/>
    <property type="match status" value="1"/>
</dbReference>
<evidence type="ECO:0000256" key="3">
    <source>
        <dbReference type="PROSITE-ProRule" id="PRU10007"/>
    </source>
</evidence>
<dbReference type="GO" id="GO:0016620">
    <property type="term" value="F:oxidoreductase activity, acting on the aldehyde or oxo group of donors, NAD or NADP as acceptor"/>
    <property type="evidence" value="ECO:0007669"/>
    <property type="project" value="InterPro"/>
</dbReference>
<evidence type="ECO:0000256" key="4">
    <source>
        <dbReference type="RuleBase" id="RU003345"/>
    </source>
</evidence>
<dbReference type="PROSITE" id="PS00687">
    <property type="entry name" value="ALDEHYDE_DEHYDR_GLU"/>
    <property type="match status" value="1"/>
</dbReference>
<accession>A0A7J7NP03</accession>
<sequence length="126" mass="14429">MVQQTVNERSGKCLFELSGKNAIIIMDDADIKLAVRYVSLLLLVLLDSTAQHVVLAIVERAVIKALEKQYNDILTPLKDSIPKKLDFYVQKLTRRQSTTLYSVTNQILMEDNHEEMYQIPTIMGKF</sequence>
<dbReference type="Proteomes" id="UP000541444">
    <property type="component" value="Unassembled WGS sequence"/>
</dbReference>
<evidence type="ECO:0000256" key="1">
    <source>
        <dbReference type="ARBA" id="ARBA00009986"/>
    </source>
</evidence>
<evidence type="ECO:0000313" key="8">
    <source>
        <dbReference type="Proteomes" id="UP000541444"/>
    </source>
</evidence>
<protein>
    <submittedName>
        <fullName evidence="7">Uncharacterized protein</fullName>
    </submittedName>
</protein>
<feature type="domain" description="Aldehyde dehydrogenase" evidence="5">
    <location>
        <begin position="3"/>
        <end position="40"/>
    </location>
</feature>
<name>A0A7J7NP03_9MAGN</name>
<gene>
    <name evidence="7" type="ORF">GIB67_041727</name>
</gene>
<comment type="caution">
    <text evidence="7">The sequence shown here is derived from an EMBL/GenBank/DDBJ whole genome shotgun (WGS) entry which is preliminary data.</text>
</comment>
<organism evidence="7 8">
    <name type="scientific">Kingdonia uniflora</name>
    <dbReference type="NCBI Taxonomy" id="39325"/>
    <lineage>
        <taxon>Eukaryota</taxon>
        <taxon>Viridiplantae</taxon>
        <taxon>Streptophyta</taxon>
        <taxon>Embryophyta</taxon>
        <taxon>Tracheophyta</taxon>
        <taxon>Spermatophyta</taxon>
        <taxon>Magnoliopsida</taxon>
        <taxon>Ranunculales</taxon>
        <taxon>Circaeasteraceae</taxon>
        <taxon>Kingdonia</taxon>
    </lineage>
</organism>
<dbReference type="InterPro" id="IPR016162">
    <property type="entry name" value="Ald_DH_N"/>
</dbReference>
<dbReference type="Gene3D" id="3.40.605.10">
    <property type="entry name" value="Aldehyde Dehydrogenase, Chain A, domain 1"/>
    <property type="match status" value="1"/>
</dbReference>
<comment type="similarity">
    <text evidence="1 4">Belongs to the aldehyde dehydrogenase family.</text>
</comment>
<proteinExistence type="inferred from homology"/>
<dbReference type="OrthoDB" id="1571544at2759"/>
<evidence type="ECO:0000313" key="7">
    <source>
        <dbReference type="EMBL" id="KAF6168843.1"/>
    </source>
</evidence>
<evidence type="ECO:0000256" key="2">
    <source>
        <dbReference type="ARBA" id="ARBA00023002"/>
    </source>
</evidence>
<evidence type="ECO:0000259" key="5">
    <source>
        <dbReference type="Pfam" id="PF00171"/>
    </source>
</evidence>
<dbReference type="SUPFAM" id="SSF53720">
    <property type="entry name" value="ALDH-like"/>
    <property type="match status" value="1"/>
</dbReference>
<dbReference type="AlphaFoldDB" id="A0A7J7NP03"/>
<dbReference type="InterPro" id="IPR015590">
    <property type="entry name" value="Aldehyde_DH_dom"/>
</dbReference>
<dbReference type="InterPro" id="IPR041366">
    <property type="entry name" value="Pre-PUA"/>
</dbReference>
<dbReference type="InterPro" id="IPR016161">
    <property type="entry name" value="Ald_DH/histidinol_DH"/>
</dbReference>
<keyword evidence="2 4" id="KW-0560">Oxidoreductase</keyword>
<dbReference type="Pfam" id="PF17832">
    <property type="entry name" value="Pre-PUA"/>
    <property type="match status" value="1"/>
</dbReference>
<reference evidence="7 8" key="1">
    <citation type="journal article" date="2020" name="IScience">
        <title>Genome Sequencing of the Endangered Kingdonia uniflora (Circaeasteraceae, Ranunculales) Reveals Potential Mechanisms of Evolutionary Specialization.</title>
        <authorList>
            <person name="Sun Y."/>
            <person name="Deng T."/>
            <person name="Zhang A."/>
            <person name="Moore M.J."/>
            <person name="Landis J.B."/>
            <person name="Lin N."/>
            <person name="Zhang H."/>
            <person name="Zhang X."/>
            <person name="Huang J."/>
            <person name="Zhang X."/>
            <person name="Sun H."/>
            <person name="Wang H."/>
        </authorList>
    </citation>
    <scope>NUCLEOTIDE SEQUENCE [LARGE SCALE GENOMIC DNA]</scope>
    <source>
        <strain evidence="7">TB1705</strain>
        <tissue evidence="7">Leaf</tissue>
    </source>
</reference>
<feature type="domain" description="Pre-PUA" evidence="6">
    <location>
        <begin position="58"/>
        <end position="123"/>
    </location>
</feature>
<dbReference type="PANTHER" id="PTHR31110">
    <property type="entry name" value="PESTICIDAL CRYSTAL CRY8BA PROTEIN"/>
    <property type="match status" value="1"/>
</dbReference>
<keyword evidence="8" id="KW-1185">Reference proteome</keyword>